<dbReference type="InterPro" id="IPR037171">
    <property type="entry name" value="NagB/RpiA_transferase-like"/>
</dbReference>
<keyword evidence="4" id="KW-1185">Reference proteome</keyword>
<dbReference type="InterPro" id="IPR024185">
    <property type="entry name" value="FTHF_cligase-like_sf"/>
</dbReference>
<name>A0AAP3XRM0_9PROT</name>
<comment type="catalytic activity">
    <reaction evidence="2">
        <text>(6S)-5-formyl-5,6,7,8-tetrahydrofolate + ATP = (6R)-5,10-methenyltetrahydrofolate + ADP + phosphate</text>
        <dbReference type="Rhea" id="RHEA:10488"/>
        <dbReference type="ChEBI" id="CHEBI:30616"/>
        <dbReference type="ChEBI" id="CHEBI:43474"/>
        <dbReference type="ChEBI" id="CHEBI:57455"/>
        <dbReference type="ChEBI" id="CHEBI:57457"/>
        <dbReference type="ChEBI" id="CHEBI:456216"/>
        <dbReference type="EC" id="6.3.3.2"/>
    </reaction>
</comment>
<feature type="binding site" evidence="1">
    <location>
        <position position="67"/>
    </location>
    <ligand>
        <name>substrate</name>
    </ligand>
</feature>
<keyword evidence="1 2" id="KW-0547">Nucleotide-binding</keyword>
<dbReference type="EC" id="6.3.3.2" evidence="2"/>
<proteinExistence type="inferred from homology"/>
<comment type="similarity">
    <text evidence="2">Belongs to the 5-formyltetrahydrofolate cyclo-ligase family.</text>
</comment>
<organism evidence="3 4">
    <name type="scientific">Marinimicrococcus flavescens</name>
    <dbReference type="NCBI Taxonomy" id="3031815"/>
    <lineage>
        <taxon>Bacteria</taxon>
        <taxon>Pseudomonadati</taxon>
        <taxon>Pseudomonadota</taxon>
        <taxon>Alphaproteobacteria</taxon>
        <taxon>Geminicoccales</taxon>
        <taxon>Geminicoccaceae</taxon>
        <taxon>Marinimicrococcus</taxon>
    </lineage>
</organism>
<dbReference type="RefSeq" id="WP_327789134.1">
    <property type="nucleotide sequence ID" value="NZ_JARGEQ010000092.1"/>
</dbReference>
<sequence>MVAPPPHGTEAIIIKRKAELRALLRRKRAVLDPEDARRRSRAAAERLWEVIGPAEGPVSVFWPLRREIDTLPVIEKLLDRDSRVLLPRQAGPGLPLVLHVWRRGEPLLEGGFGVLEPLESAPVEEPRVVVVPLLGFDEEGRRLGYGGGFYDRTLERLRDMGLRPVVVGYAFELQAVPEVPVDDHDQRLDYLVTESAVRRFAPTPTLSRD</sequence>
<dbReference type="GO" id="GO:0009396">
    <property type="term" value="P:folic acid-containing compound biosynthetic process"/>
    <property type="evidence" value="ECO:0007669"/>
    <property type="project" value="TreeGrafter"/>
</dbReference>
<dbReference type="GO" id="GO:0046872">
    <property type="term" value="F:metal ion binding"/>
    <property type="evidence" value="ECO:0007669"/>
    <property type="project" value="UniProtKB-KW"/>
</dbReference>
<dbReference type="Proteomes" id="UP001301140">
    <property type="component" value="Unassembled WGS sequence"/>
</dbReference>
<reference evidence="3 4" key="1">
    <citation type="submission" date="2023-03" db="EMBL/GenBank/DDBJ databases">
        <title>YIM 152171 draft genome.</title>
        <authorList>
            <person name="Yang Z."/>
        </authorList>
    </citation>
    <scope>NUCLEOTIDE SEQUENCE [LARGE SCALE GENOMIC DNA]</scope>
    <source>
        <strain evidence="3 4">YIM 152171</strain>
    </source>
</reference>
<dbReference type="EMBL" id="JARGEQ010000092">
    <property type="protein sequence ID" value="MDF1586716.1"/>
    <property type="molecule type" value="Genomic_DNA"/>
</dbReference>
<dbReference type="Pfam" id="PF01812">
    <property type="entry name" value="5-FTHF_cyc-lig"/>
    <property type="match status" value="1"/>
</dbReference>
<comment type="cofactor">
    <cofactor evidence="2">
        <name>Mg(2+)</name>
        <dbReference type="ChEBI" id="CHEBI:18420"/>
    </cofactor>
</comment>
<evidence type="ECO:0000256" key="1">
    <source>
        <dbReference type="PIRSR" id="PIRSR006806-1"/>
    </source>
</evidence>
<evidence type="ECO:0000313" key="4">
    <source>
        <dbReference type="Proteomes" id="UP001301140"/>
    </source>
</evidence>
<keyword evidence="1 2" id="KW-0067">ATP-binding</keyword>
<dbReference type="NCBIfam" id="TIGR02727">
    <property type="entry name" value="MTHFS_bact"/>
    <property type="match status" value="1"/>
</dbReference>
<dbReference type="AlphaFoldDB" id="A0AAP3XRM0"/>
<dbReference type="InterPro" id="IPR002698">
    <property type="entry name" value="FTHF_cligase"/>
</dbReference>
<keyword evidence="2" id="KW-0460">Magnesium</keyword>
<dbReference type="PANTHER" id="PTHR23407">
    <property type="entry name" value="ATPASE INHIBITOR/5-FORMYLTETRAHYDROFOLATE CYCLO-LIGASE"/>
    <property type="match status" value="1"/>
</dbReference>
<comment type="caution">
    <text evidence="3">The sequence shown here is derived from an EMBL/GenBank/DDBJ whole genome shotgun (WGS) entry which is preliminary data.</text>
</comment>
<evidence type="ECO:0000313" key="3">
    <source>
        <dbReference type="EMBL" id="MDF1586716.1"/>
    </source>
</evidence>
<dbReference type="SUPFAM" id="SSF100950">
    <property type="entry name" value="NagB/RpiA/CoA transferase-like"/>
    <property type="match status" value="1"/>
</dbReference>
<dbReference type="GO" id="GO:0005524">
    <property type="term" value="F:ATP binding"/>
    <property type="evidence" value="ECO:0007669"/>
    <property type="project" value="UniProtKB-KW"/>
</dbReference>
<feature type="binding site" evidence="1">
    <location>
        <begin position="142"/>
        <end position="150"/>
    </location>
    <ligand>
        <name>ATP</name>
        <dbReference type="ChEBI" id="CHEBI:30616"/>
    </ligand>
</feature>
<dbReference type="GO" id="GO:0035999">
    <property type="term" value="P:tetrahydrofolate interconversion"/>
    <property type="evidence" value="ECO:0007669"/>
    <property type="project" value="TreeGrafter"/>
</dbReference>
<evidence type="ECO:0000256" key="2">
    <source>
        <dbReference type="RuleBase" id="RU361279"/>
    </source>
</evidence>
<dbReference type="GO" id="GO:0030272">
    <property type="term" value="F:5-formyltetrahydrofolate cyclo-ligase activity"/>
    <property type="evidence" value="ECO:0007669"/>
    <property type="project" value="UniProtKB-EC"/>
</dbReference>
<protein>
    <recommendedName>
        <fullName evidence="2">5-formyltetrahydrofolate cyclo-ligase</fullName>
        <ecNumber evidence="2">6.3.3.2</ecNumber>
    </recommendedName>
</protein>
<accession>A0AAP3XRM0</accession>
<gene>
    <name evidence="3" type="ORF">PZ740_10020</name>
</gene>
<keyword evidence="2" id="KW-0479">Metal-binding</keyword>
<dbReference type="PANTHER" id="PTHR23407:SF11">
    <property type="entry name" value="CHROMOSOME UNDETERMINED SCAFFOLD_24, WHOLE GENOME SHOTGUN SEQUENCE"/>
    <property type="match status" value="1"/>
</dbReference>
<dbReference type="Gene3D" id="3.40.50.10420">
    <property type="entry name" value="NagB/RpiA/CoA transferase-like"/>
    <property type="match status" value="1"/>
</dbReference>
<feature type="binding site" evidence="1">
    <location>
        <begin position="17"/>
        <end position="21"/>
    </location>
    <ligand>
        <name>ATP</name>
        <dbReference type="ChEBI" id="CHEBI:30616"/>
    </ligand>
</feature>
<keyword evidence="3" id="KW-0436">Ligase</keyword>
<dbReference type="PIRSF" id="PIRSF006806">
    <property type="entry name" value="FTHF_cligase"/>
    <property type="match status" value="1"/>
</dbReference>